<evidence type="ECO:0000256" key="4">
    <source>
        <dbReference type="ARBA" id="ARBA00023004"/>
    </source>
</evidence>
<dbReference type="SUPFAM" id="SSF46548">
    <property type="entry name" value="alpha-helical ferredoxin"/>
    <property type="match status" value="1"/>
</dbReference>
<dbReference type="InterPro" id="IPR009051">
    <property type="entry name" value="Helical_ferredxn"/>
</dbReference>
<keyword evidence="6" id="KW-0249">Electron transport</keyword>
<reference evidence="8" key="1">
    <citation type="journal article" date="2020" name="mSystems">
        <title>Genome- and Community-Level Interaction Insights into Carbon Utilization and Element Cycling Functions of Hydrothermarchaeota in Hydrothermal Sediment.</title>
        <authorList>
            <person name="Zhou Z."/>
            <person name="Liu Y."/>
            <person name="Xu W."/>
            <person name="Pan J."/>
            <person name="Luo Z.H."/>
            <person name="Li M."/>
        </authorList>
    </citation>
    <scope>NUCLEOTIDE SEQUENCE [LARGE SCALE GENOMIC DNA]</scope>
    <source>
        <strain evidence="8">HyVt-389</strain>
    </source>
</reference>
<keyword evidence="3" id="KW-0677">Repeat</keyword>
<evidence type="ECO:0000313" key="8">
    <source>
        <dbReference type="EMBL" id="HEC68271.1"/>
    </source>
</evidence>
<dbReference type="EC" id="1.1.99.14" evidence="6"/>
<proteinExistence type="predicted"/>
<comment type="catalytic activity">
    <reaction evidence="6">
        <text>(R)-lactate + A = pyruvate + AH2</text>
        <dbReference type="Rhea" id="RHEA:15089"/>
        <dbReference type="ChEBI" id="CHEBI:13193"/>
        <dbReference type="ChEBI" id="CHEBI:15361"/>
        <dbReference type="ChEBI" id="CHEBI:16004"/>
        <dbReference type="ChEBI" id="CHEBI:17499"/>
    </reaction>
</comment>
<dbReference type="Pfam" id="PF02754">
    <property type="entry name" value="CCG"/>
    <property type="match status" value="2"/>
</dbReference>
<dbReference type="AlphaFoldDB" id="A0A7C1ZRK3"/>
<comment type="cofactor">
    <cofactor evidence="6">
        <name>[4Fe-4S] cluster</name>
        <dbReference type="ChEBI" id="CHEBI:49883"/>
    </cofactor>
    <text evidence="6">Binds 2 [4Fe-4S] clusters.</text>
</comment>
<evidence type="ECO:0000256" key="1">
    <source>
        <dbReference type="ARBA" id="ARBA00022485"/>
    </source>
</evidence>
<comment type="catalytic activity">
    <reaction evidence="6">
        <text>glycolate + A = glyoxylate + AH2</text>
        <dbReference type="Rhea" id="RHEA:21264"/>
        <dbReference type="ChEBI" id="CHEBI:13193"/>
        <dbReference type="ChEBI" id="CHEBI:17499"/>
        <dbReference type="ChEBI" id="CHEBI:29805"/>
        <dbReference type="ChEBI" id="CHEBI:36655"/>
        <dbReference type="EC" id="1.1.99.14"/>
    </reaction>
</comment>
<dbReference type="PROSITE" id="PS51379">
    <property type="entry name" value="4FE4S_FER_2"/>
    <property type="match status" value="1"/>
</dbReference>
<accession>A0A7C1ZRK3</accession>
<dbReference type="Pfam" id="PF13183">
    <property type="entry name" value="Fer4_8"/>
    <property type="match status" value="1"/>
</dbReference>
<comment type="caution">
    <text evidence="8">The sequence shown here is derived from an EMBL/GenBank/DDBJ whole genome shotgun (WGS) entry which is preliminary data.</text>
</comment>
<dbReference type="Proteomes" id="UP000885738">
    <property type="component" value="Unassembled WGS sequence"/>
</dbReference>
<dbReference type="Gene3D" id="1.10.1060.10">
    <property type="entry name" value="Alpha-helical ferredoxin"/>
    <property type="match status" value="1"/>
</dbReference>
<evidence type="ECO:0000256" key="5">
    <source>
        <dbReference type="ARBA" id="ARBA00023014"/>
    </source>
</evidence>
<keyword evidence="1 6" id="KW-0004">4Fe-4S</keyword>
<dbReference type="InterPro" id="IPR017900">
    <property type="entry name" value="4Fe4S_Fe_S_CS"/>
</dbReference>
<evidence type="ECO:0000256" key="3">
    <source>
        <dbReference type="ARBA" id="ARBA00022737"/>
    </source>
</evidence>
<dbReference type="GO" id="GO:0051539">
    <property type="term" value="F:4 iron, 4 sulfur cluster binding"/>
    <property type="evidence" value="ECO:0007669"/>
    <property type="project" value="UniProtKB-UniRule"/>
</dbReference>
<feature type="domain" description="4Fe-4S ferredoxin-type" evidence="7">
    <location>
        <begin position="1"/>
        <end position="26"/>
    </location>
</feature>
<keyword evidence="5 6" id="KW-0411">Iron-sulfur</keyword>
<keyword evidence="4 6" id="KW-0408">Iron</keyword>
<organism evidence="8">
    <name type="scientific">Desulfofervidus auxilii</name>
    <dbReference type="NCBI Taxonomy" id="1621989"/>
    <lineage>
        <taxon>Bacteria</taxon>
        <taxon>Pseudomonadati</taxon>
        <taxon>Thermodesulfobacteriota</taxon>
        <taxon>Candidatus Desulfofervidia</taxon>
        <taxon>Candidatus Desulfofervidales</taxon>
        <taxon>Candidatus Desulfofervidaceae</taxon>
        <taxon>Candidatus Desulfofervidus</taxon>
    </lineage>
</organism>
<dbReference type="InterPro" id="IPR004017">
    <property type="entry name" value="Cys_rich_dom"/>
</dbReference>
<evidence type="ECO:0000256" key="6">
    <source>
        <dbReference type="PIRNR" id="PIRNR000139"/>
    </source>
</evidence>
<dbReference type="EMBL" id="DRIH01000197">
    <property type="protein sequence ID" value="HEC68271.1"/>
    <property type="molecule type" value="Genomic_DNA"/>
</dbReference>
<dbReference type="InterPro" id="IPR012257">
    <property type="entry name" value="Glc_ox_4Fe-4S"/>
</dbReference>
<protein>
    <recommendedName>
        <fullName evidence="6">Glycolate oxidase iron-sulfur subunit</fullName>
        <ecNumber evidence="6">1.1.99.14</ecNumber>
    </recommendedName>
</protein>
<dbReference type="GO" id="GO:0019154">
    <property type="term" value="F:glycolate dehydrogenase activity"/>
    <property type="evidence" value="ECO:0007669"/>
    <property type="project" value="UniProtKB-EC"/>
</dbReference>
<evidence type="ECO:0000256" key="2">
    <source>
        <dbReference type="ARBA" id="ARBA00022723"/>
    </source>
</evidence>
<dbReference type="PIRSF" id="PIRSF000139">
    <property type="entry name" value="Glc_ox_4Fe-4S"/>
    <property type="match status" value="1"/>
</dbReference>
<dbReference type="PANTHER" id="PTHR32479">
    <property type="entry name" value="GLYCOLATE OXIDASE IRON-SULFUR SUBUNIT"/>
    <property type="match status" value="1"/>
</dbReference>
<dbReference type="InterPro" id="IPR017896">
    <property type="entry name" value="4Fe4S_Fe-S-bd"/>
</dbReference>
<dbReference type="PANTHER" id="PTHR32479:SF20">
    <property type="entry name" value="GLYCOLATE OXIDASE IRON-SULFUR SUBUNIT"/>
    <property type="match status" value="1"/>
</dbReference>
<dbReference type="GO" id="GO:0046872">
    <property type="term" value="F:metal ion binding"/>
    <property type="evidence" value="ECO:0007669"/>
    <property type="project" value="UniProtKB-UniRule"/>
</dbReference>
<name>A0A7C1ZRK3_DESA2</name>
<dbReference type="PROSITE" id="PS00198">
    <property type="entry name" value="4FE4S_FER_1"/>
    <property type="match status" value="1"/>
</dbReference>
<evidence type="ECO:0000259" key="7">
    <source>
        <dbReference type="PROSITE" id="PS51379"/>
    </source>
</evidence>
<keyword evidence="6" id="KW-0813">Transport</keyword>
<gene>
    <name evidence="8" type="ORF">ENI35_05645</name>
</gene>
<sequence>MDKSCIKCGRCLAVCPVYKASGYERISPRGKLNLIDFYQKHLLFPSSIFRETISACILCKRCEEKCILHTPISKIIHQTREKLWPLQKKQYYRSWVVNKFLASYQKNLGLWLRLYTLCKHVFPLPFDLASSPFLSSRRFYPSKKAKANIAIFSGCVTNFLYPNLGDKLIKLLSKLGYNIFIPPQQTCCGLMAYTLGDKETALDLAKKNVEAFSHLSIDFIITPCASCYHQLKTFLPYQEAKISEKVIELSQFLQEKPLSFLPLNKKITWHDPCHLRYHHNIWQGPRILLKKAGYEFEESSPEGMCCGQGGSFALNFPELAKQIFRRRKETIEKTGAELVITSCMGCLIQLKAGLGKQQVKHILELFA</sequence>
<keyword evidence="2 6" id="KW-0479">Metal-binding</keyword>
<comment type="function">
    <text evidence="6">Component of a complex that catalyzes the oxidation of glycolate to glyoxylate.</text>
</comment>